<keyword evidence="2" id="KW-1185">Reference proteome</keyword>
<reference evidence="1" key="1">
    <citation type="submission" date="2023-01" db="EMBL/GenBank/DDBJ databases">
        <title>The chitinases involved in constricting ring structure development in the nematode-trapping fungus Drechslerella dactyloides.</title>
        <authorList>
            <person name="Wang R."/>
            <person name="Zhang L."/>
            <person name="Tang P."/>
            <person name="Li S."/>
            <person name="Liang L."/>
        </authorList>
    </citation>
    <scope>NUCLEOTIDE SEQUENCE</scope>
    <source>
        <strain evidence="1">YMF1.00031</strain>
    </source>
</reference>
<organism evidence="1 2">
    <name type="scientific">Drechslerella dactyloides</name>
    <name type="common">Nematode-trapping fungus</name>
    <name type="synonym">Arthrobotrys dactyloides</name>
    <dbReference type="NCBI Taxonomy" id="74499"/>
    <lineage>
        <taxon>Eukaryota</taxon>
        <taxon>Fungi</taxon>
        <taxon>Dikarya</taxon>
        <taxon>Ascomycota</taxon>
        <taxon>Pezizomycotina</taxon>
        <taxon>Orbiliomycetes</taxon>
        <taxon>Orbiliales</taxon>
        <taxon>Orbiliaceae</taxon>
        <taxon>Drechslerella</taxon>
    </lineage>
</organism>
<evidence type="ECO:0000313" key="1">
    <source>
        <dbReference type="EMBL" id="KAJ6256269.1"/>
    </source>
</evidence>
<gene>
    <name evidence="1" type="ORF">Dda_8766</name>
</gene>
<evidence type="ECO:0000313" key="2">
    <source>
        <dbReference type="Proteomes" id="UP001221413"/>
    </source>
</evidence>
<dbReference type="EMBL" id="JAQGDS010000013">
    <property type="protein sequence ID" value="KAJ6256269.1"/>
    <property type="molecule type" value="Genomic_DNA"/>
</dbReference>
<dbReference type="AlphaFoldDB" id="A0AAD6NFK1"/>
<comment type="caution">
    <text evidence="1">The sequence shown here is derived from an EMBL/GenBank/DDBJ whole genome shotgun (WGS) entry which is preliminary data.</text>
</comment>
<accession>A0AAD6NFK1</accession>
<proteinExistence type="predicted"/>
<sequence>MSMAVLSETSHAQEEARSILREFIHTGGNVNEYGNGDVMVTYGQGSDLLQQLRSLHEELADLKEGHATLATKYAESEQTHMVDKAVIKGKLNSLYTFAKVSKSIRLRHLHTFARDHPDLCTKYGIKPNFVAIQTGNIAAHEGDAMVDMELVTTSTEDLLFELSYGIKASDLRRHTDNEILIALVNCRCTFFSQIPKTFHARYDEMAVMLSNRVSFQAQLFSCCGADFEIKHYNGQVSAWADVVEKHRLRVVEAALFLKNLSE</sequence>
<name>A0AAD6NFK1_DREDA</name>
<dbReference type="Proteomes" id="UP001221413">
    <property type="component" value="Unassembled WGS sequence"/>
</dbReference>
<protein>
    <submittedName>
        <fullName evidence="1">Uncharacterized protein</fullName>
    </submittedName>
</protein>